<name>A0ABM8FNT2_9BACT</name>
<keyword evidence="1" id="KW-0614">Plasmid</keyword>
<dbReference type="Proteomes" id="UP001321445">
    <property type="component" value="Plasmid pISO32_2"/>
</dbReference>
<sequence length="112" mass="12065">MIFSPSVDALHFRTALLGRGARSIGGPGEVVFGIEVVHDGLFARPVGLVIVDFQLRARQKVELGNTDVIMQMIGVGVLDDIDMVLVLSVPTHEKGDELFGYLSAFLWGDVGV</sequence>
<organism evidence="1 2">
    <name type="scientific">Hydrogenimonas cancrithermarum</name>
    <dbReference type="NCBI Taxonomy" id="2993563"/>
    <lineage>
        <taxon>Bacteria</taxon>
        <taxon>Pseudomonadati</taxon>
        <taxon>Campylobacterota</taxon>
        <taxon>Epsilonproteobacteria</taxon>
        <taxon>Campylobacterales</taxon>
        <taxon>Hydrogenimonadaceae</taxon>
        <taxon>Hydrogenimonas</taxon>
    </lineage>
</organism>
<accession>A0ABM8FNT2</accession>
<dbReference type="EMBL" id="AP027372">
    <property type="protein sequence ID" value="BDY14027.1"/>
    <property type="molecule type" value="Genomic_DNA"/>
</dbReference>
<protein>
    <submittedName>
        <fullName evidence="1">Uncharacterized protein</fullName>
    </submittedName>
</protein>
<keyword evidence="2" id="KW-1185">Reference proteome</keyword>
<evidence type="ECO:0000313" key="1">
    <source>
        <dbReference type="EMBL" id="BDY14027.1"/>
    </source>
</evidence>
<gene>
    <name evidence="1" type="ORF">HCR_23400</name>
</gene>
<proteinExistence type="predicted"/>
<reference evidence="1 2" key="1">
    <citation type="submission" date="2023-03" db="EMBL/GenBank/DDBJ databases">
        <title>Description of Hydrogenimonas sp. ISO32.</title>
        <authorList>
            <person name="Mino S."/>
            <person name="Fukazawa S."/>
            <person name="Sawabe T."/>
        </authorList>
    </citation>
    <scope>NUCLEOTIDE SEQUENCE [LARGE SCALE GENOMIC DNA]</scope>
    <source>
        <strain evidence="1 2">ISO32</strain>
        <plasmid evidence="1 2">pISO32_2</plasmid>
    </source>
</reference>
<geneLocation type="plasmid" evidence="1 2">
    <name>pISO32_2</name>
</geneLocation>
<evidence type="ECO:0000313" key="2">
    <source>
        <dbReference type="Proteomes" id="UP001321445"/>
    </source>
</evidence>